<dbReference type="RefSeq" id="WP_005009457.1">
    <property type="nucleotide sequence ID" value="NZ_HG422173.1"/>
</dbReference>
<dbReference type="AlphaFoldDB" id="M1ZCN9"/>
<protein>
    <recommendedName>
        <fullName evidence="3">DUF465 domain-containing protein</fullName>
    </recommendedName>
</protein>
<dbReference type="Gene3D" id="6.10.280.50">
    <property type="match status" value="1"/>
</dbReference>
<proteinExistence type="predicted"/>
<dbReference type="InParanoid" id="M1ZCN9"/>
<sequence length="75" mass="8967">MDIDPEVLEKAKSEIPEFKPLFDEHTRLKHQVEELNKRPYLTPEEELEKKKFQKQKLICKDKLESMLETLEPEAS</sequence>
<dbReference type="InterPro" id="IPR007420">
    <property type="entry name" value="DUF465"/>
</dbReference>
<dbReference type="HOGENOM" id="CLU_165482_1_1_0"/>
<comment type="caution">
    <text evidence="1">The sequence shown here is derived from an EMBL/GenBank/DDBJ whole genome shotgun (WGS) entry which is preliminary data.</text>
</comment>
<evidence type="ECO:0008006" key="3">
    <source>
        <dbReference type="Google" id="ProtNLM"/>
    </source>
</evidence>
<dbReference type="Pfam" id="PF04325">
    <property type="entry name" value="DUF465"/>
    <property type="match status" value="1"/>
</dbReference>
<evidence type="ECO:0000313" key="1">
    <source>
        <dbReference type="EMBL" id="CCQ91133.1"/>
    </source>
</evidence>
<gene>
    <name evidence="1" type="ORF">NITGR_590009</name>
</gene>
<evidence type="ECO:0000313" key="2">
    <source>
        <dbReference type="Proteomes" id="UP000011704"/>
    </source>
</evidence>
<dbReference type="STRING" id="1266370.NITGR_590009"/>
<dbReference type="EMBL" id="CAQJ01000065">
    <property type="protein sequence ID" value="CCQ91133.1"/>
    <property type="molecule type" value="Genomic_DNA"/>
</dbReference>
<reference evidence="1 2" key="1">
    <citation type="journal article" date="2013" name="Front. Microbiol.">
        <title>The genome of Nitrospina gracilis illuminates the metabolism and evolution of the major marine nitrite oxidizer.</title>
        <authorList>
            <person name="Luecker S."/>
            <person name="Nowka B."/>
            <person name="Rattei T."/>
            <person name="Spieck E."/>
            <person name="and Daims H."/>
        </authorList>
    </citation>
    <scope>NUCLEOTIDE SEQUENCE [LARGE SCALE GENOMIC DNA]</scope>
    <source>
        <strain evidence="1 2">3/211</strain>
    </source>
</reference>
<keyword evidence="2" id="KW-1185">Reference proteome</keyword>
<organism evidence="1 2">
    <name type="scientific">Nitrospina gracilis (strain 3/211)</name>
    <dbReference type="NCBI Taxonomy" id="1266370"/>
    <lineage>
        <taxon>Bacteria</taxon>
        <taxon>Pseudomonadati</taxon>
        <taxon>Nitrospinota/Tectimicrobiota group</taxon>
        <taxon>Nitrospinota</taxon>
        <taxon>Nitrospinia</taxon>
        <taxon>Nitrospinales</taxon>
        <taxon>Nitrospinaceae</taxon>
        <taxon>Nitrospina</taxon>
    </lineage>
</organism>
<dbReference type="Proteomes" id="UP000011704">
    <property type="component" value="Unassembled WGS sequence"/>
</dbReference>
<accession>M1ZCN9</accession>
<dbReference type="InterPro" id="IPR038444">
    <property type="entry name" value="DUF465_sf"/>
</dbReference>
<name>M1ZCN9_NITG3</name>